<dbReference type="EMBL" id="JBCGBO010000002">
    <property type="protein sequence ID" value="KAK9220789.1"/>
    <property type="molecule type" value="Genomic_DNA"/>
</dbReference>
<proteinExistence type="predicted"/>
<comment type="caution">
    <text evidence="1">The sequence shown here is derived from an EMBL/GenBank/DDBJ whole genome shotgun (WGS) entry which is preliminary data.</text>
</comment>
<gene>
    <name evidence="1" type="ORF">WN944_009213</name>
</gene>
<evidence type="ECO:0000313" key="2">
    <source>
        <dbReference type="Proteomes" id="UP001428341"/>
    </source>
</evidence>
<dbReference type="Gene3D" id="3.30.200.20">
    <property type="entry name" value="Phosphorylase Kinase, domain 1"/>
    <property type="match status" value="1"/>
</dbReference>
<dbReference type="Proteomes" id="UP001428341">
    <property type="component" value="Unassembled WGS sequence"/>
</dbReference>
<accession>A0AAP0MSL2</accession>
<dbReference type="SUPFAM" id="SSF56112">
    <property type="entry name" value="Protein kinase-like (PK-like)"/>
    <property type="match status" value="1"/>
</dbReference>
<name>A0AAP0MSL2_9ROSI</name>
<organism evidence="1 2">
    <name type="scientific">Citrus x changshan-huyou</name>
    <dbReference type="NCBI Taxonomy" id="2935761"/>
    <lineage>
        <taxon>Eukaryota</taxon>
        <taxon>Viridiplantae</taxon>
        <taxon>Streptophyta</taxon>
        <taxon>Embryophyta</taxon>
        <taxon>Tracheophyta</taxon>
        <taxon>Spermatophyta</taxon>
        <taxon>Magnoliopsida</taxon>
        <taxon>eudicotyledons</taxon>
        <taxon>Gunneridae</taxon>
        <taxon>Pentapetalae</taxon>
        <taxon>rosids</taxon>
        <taxon>malvids</taxon>
        <taxon>Sapindales</taxon>
        <taxon>Rutaceae</taxon>
        <taxon>Aurantioideae</taxon>
        <taxon>Citrus</taxon>
    </lineage>
</organism>
<reference evidence="1 2" key="1">
    <citation type="submission" date="2024-05" db="EMBL/GenBank/DDBJ databases">
        <title>Haplotype-resolved chromosome-level genome assembly of Huyou (Citrus changshanensis).</title>
        <authorList>
            <person name="Miao C."/>
            <person name="Chen W."/>
            <person name="Wu Y."/>
            <person name="Wang L."/>
            <person name="Zhao S."/>
            <person name="Grierson D."/>
            <person name="Xu C."/>
            <person name="Chen K."/>
        </authorList>
    </citation>
    <scope>NUCLEOTIDE SEQUENCE [LARGE SCALE GENOMIC DNA]</scope>
    <source>
        <strain evidence="1">01-14</strain>
        <tissue evidence="1">Leaf</tissue>
    </source>
</reference>
<dbReference type="AlphaFoldDB" id="A0AAP0MSL2"/>
<protein>
    <submittedName>
        <fullName evidence="1">Uncharacterized protein</fullName>
    </submittedName>
</protein>
<keyword evidence="2" id="KW-1185">Reference proteome</keyword>
<evidence type="ECO:0000313" key="1">
    <source>
        <dbReference type="EMBL" id="KAK9220789.1"/>
    </source>
</evidence>
<sequence>MASSAKSRPPSVGLTEQWFLKAAMIPVYGSRSPFLFVTIENEEEDFFFGREQVNNHPKIVKLRNLVKKHEDVFIVFEYMESDLLKLMKESAGQNFSEDEMGGVNLLELLPSASSDAISLILEPLHYRCGSFRTSFLLENRMMSNYVHVSTVRCKGLTMIAGPSTMPRASSLSGNWDNAAEMMAAMNQKGLKKVPGCSWVEGNAPNHLLQLIASSRPQSIGITEQWLLKASVILVCGFLGYLLYDKVAIIAHGSPWCVALVLLLRCPTSV</sequence>
<dbReference type="InterPro" id="IPR011009">
    <property type="entry name" value="Kinase-like_dom_sf"/>
</dbReference>